<accession>A0A0G4EFF0</accession>
<feature type="compositionally biased region" description="Basic residues" evidence="1">
    <location>
        <begin position="255"/>
        <end position="271"/>
    </location>
</feature>
<evidence type="ECO:0000256" key="1">
    <source>
        <dbReference type="SAM" id="MobiDB-lite"/>
    </source>
</evidence>
<evidence type="ECO:0000313" key="3">
    <source>
        <dbReference type="Proteomes" id="UP000041254"/>
    </source>
</evidence>
<feature type="region of interest" description="Disordered" evidence="1">
    <location>
        <begin position="255"/>
        <end position="278"/>
    </location>
</feature>
<feature type="region of interest" description="Disordered" evidence="1">
    <location>
        <begin position="204"/>
        <end position="229"/>
    </location>
</feature>
<sequence>MLPPLSRHHMLLTLRAKTTLRKDFELEQLVAASSLLAALLERTVCSPVAFVRIRGDGLSPHRGQGPHAGRTCVLLDKDGKDVLPLQTAPVAAKLSARFGITKRHRYDSAEASKSSCRHGRRQQTRLCATFRDLGRRYRLHSRFRTHHSPCTAVHRQVISSLPRLSENEDAAGQLPTEHPQAFLYVCPLDCLRQPASFHQILCSRHSRRSRSPSTESHLGGSTSPAPLGRHTRVHPCDACSPVIFVVVFERKPRRKREQRITRLSKSRRHRTGHGDATEQRLDAVGPRRRLPHAIGPAVLPTPATQFAWVVRAVPRPPAGAHSDPNPCPQLLLSHERIEALKAMRDKASPDYEDHDIRGDQLVFTDIHGEETALFFQEQRLKEDSWYDQSCPFKATNMVMGRVVLPNLHFRVDESAEDDLERRVEGPAAASDCQERP</sequence>
<reference evidence="2 3" key="1">
    <citation type="submission" date="2014-11" db="EMBL/GenBank/DDBJ databases">
        <authorList>
            <person name="Zhu J."/>
            <person name="Qi W."/>
            <person name="Song R."/>
        </authorList>
    </citation>
    <scope>NUCLEOTIDE SEQUENCE [LARGE SCALE GENOMIC DNA]</scope>
</reference>
<dbReference type="AlphaFoldDB" id="A0A0G4EFF0"/>
<organism evidence="2 3">
    <name type="scientific">Vitrella brassicaformis (strain CCMP3155)</name>
    <dbReference type="NCBI Taxonomy" id="1169540"/>
    <lineage>
        <taxon>Eukaryota</taxon>
        <taxon>Sar</taxon>
        <taxon>Alveolata</taxon>
        <taxon>Colpodellida</taxon>
        <taxon>Vitrellaceae</taxon>
        <taxon>Vitrella</taxon>
    </lineage>
</organism>
<name>A0A0G4EFF0_VITBC</name>
<keyword evidence="3" id="KW-1185">Reference proteome</keyword>
<gene>
    <name evidence="2" type="ORF">Vbra_11461</name>
</gene>
<dbReference type="VEuPathDB" id="CryptoDB:Vbra_11461"/>
<feature type="region of interest" description="Disordered" evidence="1">
    <location>
        <begin position="415"/>
        <end position="436"/>
    </location>
</feature>
<dbReference type="EMBL" id="CDMY01000206">
    <property type="protein sequence ID" value="CEL94098.1"/>
    <property type="molecule type" value="Genomic_DNA"/>
</dbReference>
<proteinExistence type="predicted"/>
<dbReference type="InParanoid" id="A0A0G4EFF0"/>
<protein>
    <submittedName>
        <fullName evidence="2">Uncharacterized protein</fullName>
    </submittedName>
</protein>
<feature type="compositionally biased region" description="Basic and acidic residues" evidence="1">
    <location>
        <begin position="415"/>
        <end position="424"/>
    </location>
</feature>
<evidence type="ECO:0000313" key="2">
    <source>
        <dbReference type="EMBL" id="CEL94098.1"/>
    </source>
</evidence>
<dbReference type="Proteomes" id="UP000041254">
    <property type="component" value="Unassembled WGS sequence"/>
</dbReference>